<dbReference type="SMART" id="SM00052">
    <property type="entry name" value="EAL"/>
    <property type="match status" value="1"/>
</dbReference>
<dbReference type="PROSITE" id="PS50883">
    <property type="entry name" value="EAL"/>
    <property type="match status" value="1"/>
</dbReference>
<accession>A0ABS7WUH8</accession>
<keyword evidence="1" id="KW-1133">Transmembrane helix</keyword>
<comment type="caution">
    <text evidence="3">The sequence shown here is derived from an EMBL/GenBank/DDBJ whole genome shotgun (WGS) entry which is preliminary data.</text>
</comment>
<keyword evidence="1" id="KW-0812">Transmembrane</keyword>
<feature type="transmembrane region" description="Helical" evidence="1">
    <location>
        <begin position="46"/>
        <end position="65"/>
    </location>
</feature>
<sequence length="444" mass="53585">MKTIKKIENRKKIDVALKFIIPILLLFFVFIYFFNKSENNISDKSIFFSLIAIFFYFYYFIFVIYKEARQNVVDERTGCLLKAEFEKQIPKYENLLFFTILNLNELKIRYGFEKIDFLISKIVEKFDALNDEIIIGRITTNDFMILSNLNQKILQHESKKIFLEIKRNRIDDIDFNIEYSIIKANSDFSSLYLDAQNKLQNSIDTKTENLYATSIMQAIKDNKYIFKIQELKGNEKIYYLNYKLEYDYPSKINQSQIENIIIKNNLEFLYYKNLFETLINTYDFKNRLIIKINPDFIRNMSFLFFMKNFIENNEIIKNKIIFEFYENTIYYNISRFDEIIKEFKKLGISFSLNRIGSSSSFEYLKKFDIEFGVFDIELTKSLNNEKIVSIYKQLLQLCKLINIKTVIRFVDNQKTKDKISEFNFDFFQGDMYYKEEILERKENK</sequence>
<keyword evidence="1" id="KW-0472">Membrane</keyword>
<proteinExistence type="predicted"/>
<evidence type="ECO:0000256" key="1">
    <source>
        <dbReference type="SAM" id="Phobius"/>
    </source>
</evidence>
<dbReference type="InterPro" id="IPR035919">
    <property type="entry name" value="EAL_sf"/>
</dbReference>
<dbReference type="Proteomes" id="UP000786183">
    <property type="component" value="Unassembled WGS sequence"/>
</dbReference>
<dbReference type="Gene3D" id="3.20.20.450">
    <property type="entry name" value="EAL domain"/>
    <property type="match status" value="1"/>
</dbReference>
<dbReference type="RefSeq" id="WP_224325523.1">
    <property type="nucleotide sequence ID" value="NZ_JACGBB010000022.1"/>
</dbReference>
<feature type="domain" description="EAL" evidence="2">
    <location>
        <begin position="192"/>
        <end position="444"/>
    </location>
</feature>
<gene>
    <name evidence="3" type="ORF">AVCANL283_07740</name>
</gene>
<feature type="transmembrane region" description="Helical" evidence="1">
    <location>
        <begin position="15"/>
        <end position="34"/>
    </location>
</feature>
<dbReference type="InterPro" id="IPR001633">
    <property type="entry name" value="EAL_dom"/>
</dbReference>
<protein>
    <submittedName>
        <fullName evidence="3">EAL domain-containing protein</fullName>
    </submittedName>
</protein>
<organism evidence="3 4">
    <name type="scientific">Campylobacter canadensis</name>
    <dbReference type="NCBI Taxonomy" id="449520"/>
    <lineage>
        <taxon>Bacteria</taxon>
        <taxon>Pseudomonadati</taxon>
        <taxon>Campylobacterota</taxon>
        <taxon>Epsilonproteobacteria</taxon>
        <taxon>Campylobacterales</taxon>
        <taxon>Campylobacteraceae</taxon>
        <taxon>Campylobacter</taxon>
    </lineage>
</organism>
<reference evidence="3 4" key="1">
    <citation type="submission" date="2020-07" db="EMBL/GenBank/DDBJ databases">
        <title>Transfer of Campylobacter canadensis to the novel genus Avispirillum gen. nov., that also includes two novel species recovered from migratory waterfowl: Avispirillum anseris sp. nov. and Avispirillum brantae sp. nov.</title>
        <authorList>
            <person name="Miller W.G."/>
            <person name="Chapman M.H."/>
            <person name="Yee E."/>
            <person name="Inglis G.D."/>
        </authorList>
    </citation>
    <scope>NUCLEOTIDE SEQUENCE [LARGE SCALE GENOMIC DNA]</scope>
    <source>
        <strain evidence="3 4">L283</strain>
    </source>
</reference>
<evidence type="ECO:0000313" key="3">
    <source>
        <dbReference type="EMBL" id="MBZ7987982.1"/>
    </source>
</evidence>
<keyword evidence="4" id="KW-1185">Reference proteome</keyword>
<dbReference type="Pfam" id="PF00563">
    <property type="entry name" value="EAL"/>
    <property type="match status" value="1"/>
</dbReference>
<evidence type="ECO:0000313" key="4">
    <source>
        <dbReference type="Proteomes" id="UP000786183"/>
    </source>
</evidence>
<dbReference type="EMBL" id="JACGBB010000022">
    <property type="protein sequence ID" value="MBZ7987982.1"/>
    <property type="molecule type" value="Genomic_DNA"/>
</dbReference>
<evidence type="ECO:0000259" key="2">
    <source>
        <dbReference type="PROSITE" id="PS50883"/>
    </source>
</evidence>
<name>A0ABS7WUH8_9BACT</name>
<dbReference type="SUPFAM" id="SSF141868">
    <property type="entry name" value="EAL domain-like"/>
    <property type="match status" value="1"/>
</dbReference>